<dbReference type="EMBL" id="CP042430">
    <property type="protein sequence ID" value="QEC47432.1"/>
    <property type="molecule type" value="Genomic_DNA"/>
</dbReference>
<feature type="active site" description="Charge relay system" evidence="5">
    <location>
        <position position="170"/>
    </location>
</feature>
<dbReference type="InterPro" id="IPR000209">
    <property type="entry name" value="Peptidase_S8/S53_dom"/>
</dbReference>
<dbReference type="PANTHER" id="PTHR43399:SF4">
    <property type="entry name" value="CELL WALL-ASSOCIATED PROTEASE"/>
    <property type="match status" value="1"/>
</dbReference>
<evidence type="ECO:0000256" key="1">
    <source>
        <dbReference type="ARBA" id="ARBA00011073"/>
    </source>
</evidence>
<dbReference type="PROSITE" id="PS00137">
    <property type="entry name" value="SUBTILASE_HIS"/>
    <property type="match status" value="1"/>
</dbReference>
<dbReference type="Gene3D" id="2.60.40.2700">
    <property type="match status" value="1"/>
</dbReference>
<feature type="compositionally biased region" description="Low complexity" evidence="6">
    <location>
        <begin position="542"/>
        <end position="553"/>
    </location>
</feature>
<dbReference type="InterPro" id="IPR036852">
    <property type="entry name" value="Peptidase_S8/S53_dom_sf"/>
</dbReference>
<keyword evidence="3 5" id="KW-0378">Hydrolase</keyword>
<feature type="domain" description="Peptidase S8/S53" evidence="7">
    <location>
        <begin position="161"/>
        <end position="418"/>
    </location>
</feature>
<feature type="region of interest" description="Disordered" evidence="6">
    <location>
        <begin position="542"/>
        <end position="564"/>
    </location>
</feature>
<dbReference type="CDD" id="cd07473">
    <property type="entry name" value="Peptidases_S8_Subtilisin_like"/>
    <property type="match status" value="1"/>
</dbReference>
<dbReference type="PRINTS" id="PR00723">
    <property type="entry name" value="SUBTILISIN"/>
</dbReference>
<feature type="region of interest" description="Disordered" evidence="6">
    <location>
        <begin position="1"/>
        <end position="24"/>
    </location>
</feature>
<feature type="compositionally biased region" description="Polar residues" evidence="6">
    <location>
        <begin position="554"/>
        <end position="564"/>
    </location>
</feature>
<dbReference type="Proteomes" id="UP000321805">
    <property type="component" value="Chromosome"/>
</dbReference>
<organism evidence="8 9">
    <name type="scientific">Baekduia soli</name>
    <dbReference type="NCBI Taxonomy" id="496014"/>
    <lineage>
        <taxon>Bacteria</taxon>
        <taxon>Bacillati</taxon>
        <taxon>Actinomycetota</taxon>
        <taxon>Thermoleophilia</taxon>
        <taxon>Solirubrobacterales</taxon>
        <taxon>Baekduiaceae</taxon>
        <taxon>Baekduia</taxon>
    </lineage>
</organism>
<evidence type="ECO:0000256" key="3">
    <source>
        <dbReference type="ARBA" id="ARBA00022801"/>
    </source>
</evidence>
<reference evidence="8 9" key="1">
    <citation type="journal article" date="2018" name="J. Microbiol.">
        <title>Baekduia soli gen. nov., sp. nov., a novel bacterium isolated from the soil of Baekdu Mountain and proposal of a novel family name, Baekduiaceae fam. nov.</title>
        <authorList>
            <person name="An D.S."/>
            <person name="Siddiqi M.Z."/>
            <person name="Kim K.H."/>
            <person name="Yu H.S."/>
            <person name="Im W.T."/>
        </authorList>
    </citation>
    <scope>NUCLEOTIDE SEQUENCE [LARGE SCALE GENOMIC DNA]</scope>
    <source>
        <strain evidence="8 9">BR7-21</strain>
    </source>
</reference>
<name>A0A5B8U3B0_9ACTN</name>
<feature type="active site" description="Charge relay system" evidence="5">
    <location>
        <position position="383"/>
    </location>
</feature>
<dbReference type="SUPFAM" id="SSF52743">
    <property type="entry name" value="Subtilisin-like"/>
    <property type="match status" value="1"/>
</dbReference>
<comment type="similarity">
    <text evidence="1 5">Belongs to the peptidase S8 family.</text>
</comment>
<dbReference type="PROSITE" id="PS51892">
    <property type="entry name" value="SUBTILASE"/>
    <property type="match status" value="1"/>
</dbReference>
<dbReference type="Gene3D" id="3.40.50.200">
    <property type="entry name" value="Peptidase S8/S53 domain"/>
    <property type="match status" value="1"/>
</dbReference>
<dbReference type="InterPro" id="IPR015500">
    <property type="entry name" value="Peptidase_S8_subtilisin-rel"/>
</dbReference>
<feature type="compositionally biased region" description="Basic residues" evidence="6">
    <location>
        <begin position="11"/>
        <end position="24"/>
    </location>
</feature>
<proteinExistence type="inferred from homology"/>
<dbReference type="PANTHER" id="PTHR43399">
    <property type="entry name" value="SUBTILISIN-RELATED"/>
    <property type="match status" value="1"/>
</dbReference>
<sequence>MTRVSPTAATARRRRRGPQPTRRRSRLVGGLIALFGGLLVFSDNAAASRRLIVRFDPAARADQRVEARSRAGAVALKALALPGAEAVLAEDPAGALRALRRDPSVRYAEVDERVAVTTAAPNDPAFSSLWGLSNTGQTINGQPGTPGQDIRALDAWDRTRGAGATVAVLDTGADLTIGDLATNAWTNPAEIPGNGIDDDADGKVDDVHGWSFVTDTTNISDDNGHGTHVSGTAVAAADNRSGIVGVAPQARLLTVKVLDGSGSGYVSAVADGFDYAAREGAQVVNASLSGTTDSTYLRDAISRHPDVMLVTAAGNDAANVEQTPHYPCSYTLSNVVCVAASTNTGGLASFSDFGATSVDLGAPGQDIRSWTPGGGLVYMSGTSMASPHVAGAVALAKALAPSATPSAIRSALIASARPTADMAGRTVAGGTLDASALLSLISGQAAASMPLPTITSIPTIAGEPVIGQTLTAQGGSFQDATSTTWSWQSCSPQGDDCQTLTSATEPTLILGPELSGRTLRAALNGSNEAGTRQAFSTLTGSVSAPVLPSSPSPTADQPTETLSPSTLIWPTRDAVPRQALRPSTIRLLIVRRTHPRGRTALRVAGTSSTAGRLTVRVCAPGAARSCATMRGRSRQGSWTSTVALGPRLRSAPALLVTATLRPLAHEASAIARRRVRTP</sequence>
<keyword evidence="2 5" id="KW-0645">Protease</keyword>
<dbReference type="PROSITE" id="PS00138">
    <property type="entry name" value="SUBTILASE_SER"/>
    <property type="match status" value="1"/>
</dbReference>
<gene>
    <name evidence="8" type="ORF">FSW04_07445</name>
</gene>
<accession>A0A5B8U3B0</accession>
<feature type="compositionally biased region" description="Low complexity" evidence="6">
    <location>
        <begin position="1"/>
        <end position="10"/>
    </location>
</feature>
<dbReference type="InterPro" id="IPR051048">
    <property type="entry name" value="Peptidase_S8/S53_subtilisin"/>
</dbReference>
<dbReference type="KEGG" id="bsol:FSW04_07445"/>
<evidence type="ECO:0000313" key="8">
    <source>
        <dbReference type="EMBL" id="QEC47432.1"/>
    </source>
</evidence>
<feature type="active site" description="Charge relay system" evidence="5">
    <location>
        <position position="225"/>
    </location>
</feature>
<dbReference type="InterPro" id="IPR034204">
    <property type="entry name" value="PfSUB1-like_cat_dom"/>
</dbReference>
<keyword evidence="4 5" id="KW-0720">Serine protease</keyword>
<evidence type="ECO:0000256" key="6">
    <source>
        <dbReference type="SAM" id="MobiDB-lite"/>
    </source>
</evidence>
<dbReference type="InterPro" id="IPR022398">
    <property type="entry name" value="Peptidase_S8_His-AS"/>
</dbReference>
<keyword evidence="9" id="KW-1185">Reference proteome</keyword>
<evidence type="ECO:0000256" key="5">
    <source>
        <dbReference type="PROSITE-ProRule" id="PRU01240"/>
    </source>
</evidence>
<dbReference type="GO" id="GO:0006508">
    <property type="term" value="P:proteolysis"/>
    <property type="evidence" value="ECO:0007669"/>
    <property type="project" value="UniProtKB-KW"/>
</dbReference>
<dbReference type="InterPro" id="IPR023828">
    <property type="entry name" value="Peptidase_S8_Ser-AS"/>
</dbReference>
<dbReference type="Pfam" id="PF00082">
    <property type="entry name" value="Peptidase_S8"/>
    <property type="match status" value="1"/>
</dbReference>
<dbReference type="GO" id="GO:0004252">
    <property type="term" value="F:serine-type endopeptidase activity"/>
    <property type="evidence" value="ECO:0007669"/>
    <property type="project" value="UniProtKB-UniRule"/>
</dbReference>
<evidence type="ECO:0000313" key="9">
    <source>
        <dbReference type="Proteomes" id="UP000321805"/>
    </source>
</evidence>
<protein>
    <submittedName>
        <fullName evidence="8">S8 family serine peptidase</fullName>
    </submittedName>
</protein>
<evidence type="ECO:0000256" key="2">
    <source>
        <dbReference type="ARBA" id="ARBA00022670"/>
    </source>
</evidence>
<dbReference type="OrthoDB" id="9758772at2"/>
<dbReference type="AlphaFoldDB" id="A0A5B8U3B0"/>
<evidence type="ECO:0000256" key="4">
    <source>
        <dbReference type="ARBA" id="ARBA00022825"/>
    </source>
</evidence>
<evidence type="ECO:0000259" key="7">
    <source>
        <dbReference type="Pfam" id="PF00082"/>
    </source>
</evidence>